<dbReference type="InterPro" id="IPR041522">
    <property type="entry name" value="CdaR_GGDEF"/>
</dbReference>
<dbReference type="InterPro" id="IPR003018">
    <property type="entry name" value="GAF"/>
</dbReference>
<dbReference type="InterPro" id="IPR051448">
    <property type="entry name" value="CdaR-like_regulators"/>
</dbReference>
<organism evidence="3 4">
    <name type="scientific">Planococcus faecalis</name>
    <dbReference type="NCBI Taxonomy" id="1598147"/>
    <lineage>
        <taxon>Bacteria</taxon>
        <taxon>Bacillati</taxon>
        <taxon>Bacillota</taxon>
        <taxon>Bacilli</taxon>
        <taxon>Bacillales</taxon>
        <taxon>Caryophanaceae</taxon>
        <taxon>Planococcus</taxon>
    </lineage>
</organism>
<proteinExistence type="inferred from homology"/>
<dbReference type="Pfam" id="PF13556">
    <property type="entry name" value="HTH_30"/>
    <property type="match status" value="1"/>
</dbReference>
<evidence type="ECO:0000313" key="4">
    <source>
        <dbReference type="Proteomes" id="UP000189661"/>
    </source>
</evidence>
<dbReference type="InterPro" id="IPR042070">
    <property type="entry name" value="PucR_C-HTH_sf"/>
</dbReference>
<dbReference type="Proteomes" id="UP000189661">
    <property type="component" value="Chromosome"/>
</dbReference>
<dbReference type="PANTHER" id="PTHR33744">
    <property type="entry name" value="CARBOHYDRATE DIACID REGULATOR"/>
    <property type="match status" value="1"/>
</dbReference>
<dbReference type="SUPFAM" id="SSF55781">
    <property type="entry name" value="GAF domain-like"/>
    <property type="match status" value="1"/>
</dbReference>
<dbReference type="PANTHER" id="PTHR33744:SF1">
    <property type="entry name" value="DNA-BINDING TRANSCRIPTIONAL ACTIVATOR ADER"/>
    <property type="match status" value="1"/>
</dbReference>
<dbReference type="Pfam" id="PF17853">
    <property type="entry name" value="GGDEF_2"/>
    <property type="match status" value="1"/>
</dbReference>
<protein>
    <recommendedName>
        <fullName evidence="2">GAF domain-containing protein</fullName>
    </recommendedName>
</protein>
<dbReference type="Gene3D" id="3.30.450.40">
    <property type="match status" value="1"/>
</dbReference>
<gene>
    <name evidence="3" type="ORF">AJGP001_03850</name>
</gene>
<evidence type="ECO:0000256" key="1">
    <source>
        <dbReference type="ARBA" id="ARBA00006754"/>
    </source>
</evidence>
<dbReference type="Gene3D" id="1.10.10.2840">
    <property type="entry name" value="PucR C-terminal helix-turn-helix domain"/>
    <property type="match status" value="1"/>
</dbReference>
<dbReference type="InterPro" id="IPR025736">
    <property type="entry name" value="PucR_C-HTH_dom"/>
</dbReference>
<name>A0ABM6IPH0_9BACL</name>
<reference evidence="3 4" key="1">
    <citation type="submission" date="2017-01" db="EMBL/GenBank/DDBJ databases">
        <title>Planococcus faecalis genome complete sequence.</title>
        <authorList>
            <person name="Lee P.C."/>
        </authorList>
    </citation>
    <scope>NUCLEOTIDE SEQUENCE [LARGE SCALE GENOMIC DNA]</scope>
    <source>
        <strain evidence="3 4">AJ003</strain>
    </source>
</reference>
<dbReference type="InterPro" id="IPR029016">
    <property type="entry name" value="GAF-like_dom_sf"/>
</dbReference>
<dbReference type="EMBL" id="CP019401">
    <property type="protein sequence ID" value="AQU78482.1"/>
    <property type="molecule type" value="Genomic_DNA"/>
</dbReference>
<evidence type="ECO:0000313" key="3">
    <source>
        <dbReference type="EMBL" id="AQU78482.1"/>
    </source>
</evidence>
<dbReference type="RefSeq" id="WP_071154556.1">
    <property type="nucleotide sequence ID" value="NZ_CP019401.1"/>
</dbReference>
<comment type="similarity">
    <text evidence="1">Belongs to the CdaR family.</text>
</comment>
<sequence length="682" mass="77247">MNNSIATLYNRMGFKLPYSVWKKTGESSTLEAIVNKSEMKPPAMENMRGTPIHTFQENDEQKVQFTYADDYHVFLVFTENRVVGEDELAVLFDFFYKGYAQFIDVTGRVKLAKIVDSIRYTTASLNLEDVFCNILTHTLEVITNADYGTLWLYDETKKKIVCKASQGYRYEEIRHMEFELGEGPVGHAFEVGTPVLITNPSDLKFGEVKHISKENKQRWGRRVEDITNIRSVIAYPIVVEDRIECVMYLGQMHSEHVLTDRDLWLLQIFTTQVGIAIRNAKQFANIRELNDALVQRDVIHARLTDLSVRNMGTEKMVEELSQMAGQSLVFIDLLMNEMIPAMAILPTGLSFSHLLQIIQKESQAKSIELNTKEGDVVYPIRSGSVVLGCLIAKSPQTLTRLGEVALEQGSAVLALERVQKQNVLAFYYKNQQQLFDELLYTNDPELLNEKAEALGIRNSEGFVVAMLQVTGCSDPQELEAHIFRLIAELRSAAGALVQTVFGWQNKVILLAGVTGTVELGFFERQLDEMLVYRADGRNDYVLHGGIGSLISSYSDIERSYREAEIALTNPLAGKVNHKLVRYTDIGISRLFTSRNTEEVSKFLSDVFQPLREIDRSGGMLEQTLLVYFEKNRSAGEAAETLHIHINTLYQRLKKIEEVLGLSLKNADDVLQLQLACYLCQRA</sequence>
<feature type="domain" description="GAF" evidence="2">
    <location>
        <begin position="127"/>
        <end position="287"/>
    </location>
</feature>
<keyword evidence="4" id="KW-1185">Reference proteome</keyword>
<accession>A0ABM6IPH0</accession>
<dbReference type="Pfam" id="PF13185">
    <property type="entry name" value="GAF_2"/>
    <property type="match status" value="1"/>
</dbReference>
<evidence type="ECO:0000259" key="2">
    <source>
        <dbReference type="SMART" id="SM00065"/>
    </source>
</evidence>
<dbReference type="SMART" id="SM00065">
    <property type="entry name" value="GAF"/>
    <property type="match status" value="1"/>
</dbReference>